<comment type="similarity">
    <text evidence="1">Belongs to the ABC transporter superfamily.</text>
</comment>
<dbReference type="PROSITE" id="PS50893">
    <property type="entry name" value="ABC_TRANSPORTER_2"/>
    <property type="match status" value="1"/>
</dbReference>
<evidence type="ECO:0000256" key="1">
    <source>
        <dbReference type="ARBA" id="ARBA00005417"/>
    </source>
</evidence>
<evidence type="ECO:0000259" key="6">
    <source>
        <dbReference type="PROSITE" id="PS50893"/>
    </source>
</evidence>
<dbReference type="SUPFAM" id="SSF52540">
    <property type="entry name" value="P-loop containing nucleoside triphosphate hydrolases"/>
    <property type="match status" value="1"/>
</dbReference>
<dbReference type="InterPro" id="IPR027417">
    <property type="entry name" value="P-loop_NTPase"/>
</dbReference>
<keyword evidence="3" id="KW-0547">Nucleotide-binding</keyword>
<evidence type="ECO:0000313" key="7">
    <source>
        <dbReference type="EMBL" id="MYH61585.1"/>
    </source>
</evidence>
<dbReference type="Gene3D" id="3.40.50.300">
    <property type="entry name" value="P-loop containing nucleotide triphosphate hydrolases"/>
    <property type="match status" value="1"/>
</dbReference>
<feature type="non-terminal residue" evidence="7">
    <location>
        <position position="314"/>
    </location>
</feature>
<dbReference type="AlphaFoldDB" id="A0A6B1G2V6"/>
<keyword evidence="2" id="KW-0813">Transport</keyword>
<dbReference type="PANTHER" id="PTHR42711:SF5">
    <property type="entry name" value="ABC TRANSPORTER ATP-BINDING PROTEIN NATA"/>
    <property type="match status" value="1"/>
</dbReference>
<evidence type="ECO:0000256" key="2">
    <source>
        <dbReference type="ARBA" id="ARBA00022448"/>
    </source>
</evidence>
<reference evidence="7" key="1">
    <citation type="submission" date="2019-09" db="EMBL/GenBank/DDBJ databases">
        <title>Characterisation of the sponge microbiome using genome-centric metagenomics.</title>
        <authorList>
            <person name="Engelberts J.P."/>
            <person name="Robbins S.J."/>
            <person name="De Goeij J.M."/>
            <person name="Aranda M."/>
            <person name="Bell S.C."/>
            <person name="Webster N.S."/>
        </authorList>
    </citation>
    <scope>NUCLEOTIDE SEQUENCE</scope>
    <source>
        <strain evidence="7">SB0675_bin_29</strain>
    </source>
</reference>
<feature type="domain" description="ABC transporter" evidence="6">
    <location>
        <begin position="36"/>
        <end position="267"/>
    </location>
</feature>
<evidence type="ECO:0000256" key="5">
    <source>
        <dbReference type="SAM" id="MobiDB-lite"/>
    </source>
</evidence>
<name>A0A6B1G2V6_9CHLR</name>
<proteinExistence type="inferred from homology"/>
<feature type="region of interest" description="Disordered" evidence="5">
    <location>
        <begin position="1"/>
        <end position="26"/>
    </location>
</feature>
<sequence>MKRTGRNLPATHSPNPCRCSPPLPTLQSRHMMPAAVEVRNLNKRYRSGTWANRDITLTVERGELLAILGPNGAGKTTLVRQITTELLPTSGEVRVFGLDAVSHPNEAKARMGVIPQETNFYFGLSVRHHFRILGKLRGLPPSTASSRAAQLVSDLGLDEHQDKPAEHLSGGLRRRLLVGIAMLAEPPLLVLDEPSVGLDPESRRDLWDLLRDYRRRGATVLLTTHSMEEAEALSDRVGIIHDGTLLALDTIANLRAAHGFDFKISYLADGRTQVLYGASDTELLQQVQSLGIREYAVSRTTLEDVYLGLTDGKG</sequence>
<dbReference type="SMART" id="SM00382">
    <property type="entry name" value="AAA"/>
    <property type="match status" value="1"/>
</dbReference>
<dbReference type="EMBL" id="VYDA01000280">
    <property type="protein sequence ID" value="MYH61585.1"/>
    <property type="molecule type" value="Genomic_DNA"/>
</dbReference>
<dbReference type="GO" id="GO:0005524">
    <property type="term" value="F:ATP binding"/>
    <property type="evidence" value="ECO:0007669"/>
    <property type="project" value="UniProtKB-KW"/>
</dbReference>
<dbReference type="CDD" id="cd03263">
    <property type="entry name" value="ABC_subfamily_A"/>
    <property type="match status" value="1"/>
</dbReference>
<keyword evidence="4 7" id="KW-0067">ATP-binding</keyword>
<organism evidence="7">
    <name type="scientific">Caldilineaceae bacterium SB0675_bin_29</name>
    <dbReference type="NCBI Taxonomy" id="2605266"/>
    <lineage>
        <taxon>Bacteria</taxon>
        <taxon>Bacillati</taxon>
        <taxon>Chloroflexota</taxon>
        <taxon>Caldilineae</taxon>
        <taxon>Caldilineales</taxon>
        <taxon>Caldilineaceae</taxon>
    </lineage>
</organism>
<dbReference type="Pfam" id="PF00005">
    <property type="entry name" value="ABC_tran"/>
    <property type="match status" value="1"/>
</dbReference>
<evidence type="ECO:0000256" key="4">
    <source>
        <dbReference type="ARBA" id="ARBA00022840"/>
    </source>
</evidence>
<comment type="caution">
    <text evidence="7">The sequence shown here is derived from an EMBL/GenBank/DDBJ whole genome shotgun (WGS) entry which is preliminary data.</text>
</comment>
<dbReference type="InterPro" id="IPR050763">
    <property type="entry name" value="ABC_transporter_ATP-binding"/>
</dbReference>
<evidence type="ECO:0000256" key="3">
    <source>
        <dbReference type="ARBA" id="ARBA00022741"/>
    </source>
</evidence>
<protein>
    <submittedName>
        <fullName evidence="7">ABC transporter ATP-binding protein</fullName>
    </submittedName>
</protein>
<dbReference type="InterPro" id="IPR003593">
    <property type="entry name" value="AAA+_ATPase"/>
</dbReference>
<dbReference type="PANTHER" id="PTHR42711">
    <property type="entry name" value="ABC TRANSPORTER ATP-BINDING PROTEIN"/>
    <property type="match status" value="1"/>
</dbReference>
<gene>
    <name evidence="7" type="ORF">F4148_07420</name>
</gene>
<accession>A0A6B1G2V6</accession>
<dbReference type="GO" id="GO:0016887">
    <property type="term" value="F:ATP hydrolysis activity"/>
    <property type="evidence" value="ECO:0007669"/>
    <property type="project" value="InterPro"/>
</dbReference>
<dbReference type="InterPro" id="IPR003439">
    <property type="entry name" value="ABC_transporter-like_ATP-bd"/>
</dbReference>